<sequence>MPFKFDSDISIDASLSSLRTQMQWCKNYLQRSMVNIDFDGTAVSYLPHNIIDELATFETIWALLQMQVAAGQRIPFVTNIPFASDPVLERISPEGEYRVPWYDPNGWYMMRVYNHEYYELEDVAKAHIQGCFFYEEKVYWVYIRENKVVNDDAMPGGYNPGEKKKENQSIMPTMGPVSRT</sequence>
<protein>
    <submittedName>
        <fullName evidence="2">Heme-thiolate peroxidase aromatic peroxygenase protein</fullName>
        <ecNumber evidence="2">1.11.1.7</ecNumber>
    </submittedName>
</protein>
<dbReference type="GO" id="GO:0140825">
    <property type="term" value="F:lactoperoxidase activity"/>
    <property type="evidence" value="ECO:0007669"/>
    <property type="project" value="UniProtKB-EC"/>
</dbReference>
<evidence type="ECO:0000256" key="1">
    <source>
        <dbReference type="SAM" id="MobiDB-lite"/>
    </source>
</evidence>
<dbReference type="AlphaFoldDB" id="A0A364NBW9"/>
<comment type="caution">
    <text evidence="2">The sequence shown here is derived from an EMBL/GenBank/DDBJ whole genome shotgun (WGS) entry which is preliminary data.</text>
</comment>
<organism evidence="2 3">
    <name type="scientific">Stemphylium lycopersici</name>
    <name type="common">Tomato gray leaf spot disease fungus</name>
    <name type="synonym">Thyrospora lycopersici</name>
    <dbReference type="NCBI Taxonomy" id="183478"/>
    <lineage>
        <taxon>Eukaryota</taxon>
        <taxon>Fungi</taxon>
        <taxon>Dikarya</taxon>
        <taxon>Ascomycota</taxon>
        <taxon>Pezizomycotina</taxon>
        <taxon>Dothideomycetes</taxon>
        <taxon>Pleosporomycetidae</taxon>
        <taxon>Pleosporales</taxon>
        <taxon>Pleosporineae</taxon>
        <taxon>Pleosporaceae</taxon>
        <taxon>Stemphylium</taxon>
    </lineage>
</organism>
<proteinExistence type="predicted"/>
<dbReference type="EC" id="1.11.1.7" evidence="2"/>
<evidence type="ECO:0000313" key="3">
    <source>
        <dbReference type="Proteomes" id="UP000249619"/>
    </source>
</evidence>
<accession>A0A364NBW9</accession>
<reference evidence="3" key="1">
    <citation type="submission" date="2018-05" db="EMBL/GenBank/DDBJ databases">
        <title>Draft genome sequence of Stemphylium lycopersici strain CIDEFI 213.</title>
        <authorList>
            <person name="Medina R."/>
            <person name="Franco M.E.E."/>
            <person name="Lucentini C.G."/>
            <person name="Saparrat M.C.N."/>
            <person name="Balatti P.A."/>
        </authorList>
    </citation>
    <scope>NUCLEOTIDE SEQUENCE [LARGE SCALE GENOMIC DNA]</scope>
    <source>
        <strain evidence="3">CIDEFI 213</strain>
    </source>
</reference>
<feature type="region of interest" description="Disordered" evidence="1">
    <location>
        <begin position="155"/>
        <end position="180"/>
    </location>
</feature>
<name>A0A364NBW9_STELY</name>
<keyword evidence="2" id="KW-0560">Oxidoreductase</keyword>
<keyword evidence="2" id="KW-0575">Peroxidase</keyword>
<dbReference type="EMBL" id="QGDH01000019">
    <property type="protein sequence ID" value="RAR14687.1"/>
    <property type="molecule type" value="Genomic_DNA"/>
</dbReference>
<keyword evidence="3" id="KW-1185">Reference proteome</keyword>
<evidence type="ECO:0000313" key="2">
    <source>
        <dbReference type="EMBL" id="RAR14687.1"/>
    </source>
</evidence>
<gene>
    <name evidence="2" type="ORF">DDE83_001910</name>
</gene>
<dbReference type="Proteomes" id="UP000249619">
    <property type="component" value="Unassembled WGS sequence"/>
</dbReference>